<dbReference type="SMART" id="SM00033">
    <property type="entry name" value="CH"/>
    <property type="match status" value="2"/>
</dbReference>
<evidence type="ECO:0000313" key="14">
    <source>
        <dbReference type="Proteomes" id="UP000054995"/>
    </source>
</evidence>
<dbReference type="CDD" id="cd21194">
    <property type="entry name" value="CH_beta_spectrin_rpt2"/>
    <property type="match status" value="1"/>
</dbReference>
<keyword evidence="8" id="KW-0206">Cytoskeleton</keyword>
<evidence type="ECO:0000256" key="7">
    <source>
        <dbReference type="ARBA" id="ARBA00023203"/>
    </source>
</evidence>
<dbReference type="SUPFAM" id="SSF47576">
    <property type="entry name" value="Calponin-homology domain, CH-domain"/>
    <property type="match status" value="1"/>
</dbReference>
<feature type="coiled-coil region" evidence="9">
    <location>
        <begin position="3362"/>
        <end position="3421"/>
    </location>
</feature>
<dbReference type="InterPro" id="IPR036872">
    <property type="entry name" value="CH_dom_sf"/>
</dbReference>
<dbReference type="FunFam" id="2.30.29.30:FF:000024">
    <property type="entry name" value="Spectrin beta chain"/>
    <property type="match status" value="1"/>
</dbReference>
<dbReference type="FunFam" id="1.10.418.10:FF:000089">
    <property type="entry name" value="Spectrin beta chain"/>
    <property type="match status" value="1"/>
</dbReference>
<dbReference type="Gene3D" id="1.20.58.60">
    <property type="match status" value="23"/>
</dbReference>
<dbReference type="PROSITE" id="PS50021">
    <property type="entry name" value="CH"/>
    <property type="match status" value="2"/>
</dbReference>
<name>A0A0V1FEH0_TRIPS</name>
<evidence type="ECO:0000259" key="12">
    <source>
        <dbReference type="PROSITE" id="PS50021"/>
    </source>
</evidence>
<dbReference type="SUPFAM" id="SSF46966">
    <property type="entry name" value="Spectrin repeat"/>
    <property type="match status" value="26"/>
</dbReference>
<dbReference type="PROSITE" id="PS50003">
    <property type="entry name" value="PH_DOMAIN"/>
    <property type="match status" value="1"/>
</dbReference>
<dbReference type="SUPFAM" id="SSF50729">
    <property type="entry name" value="PH domain-like"/>
    <property type="match status" value="1"/>
</dbReference>
<evidence type="ECO:0000256" key="10">
    <source>
        <dbReference type="SAM" id="MobiDB-lite"/>
    </source>
</evidence>
<dbReference type="InterPro" id="IPR011993">
    <property type="entry name" value="PH-like_dom_sf"/>
</dbReference>
<evidence type="ECO:0000256" key="9">
    <source>
        <dbReference type="SAM" id="Coils"/>
    </source>
</evidence>
<feature type="region of interest" description="Disordered" evidence="10">
    <location>
        <begin position="4026"/>
        <end position="4064"/>
    </location>
</feature>
<keyword evidence="7" id="KW-0009">Actin-binding</keyword>
<dbReference type="PANTHER" id="PTHR11915">
    <property type="entry name" value="SPECTRIN/FILAMIN RELATED CYTOSKELETAL PROTEIN"/>
    <property type="match status" value="1"/>
</dbReference>
<feature type="domain" description="Calponin-homology (CH)" evidence="12">
    <location>
        <begin position="98"/>
        <end position="215"/>
    </location>
</feature>
<evidence type="ECO:0000259" key="11">
    <source>
        <dbReference type="PROSITE" id="PS50003"/>
    </source>
</evidence>
<dbReference type="SMART" id="SM00150">
    <property type="entry name" value="SPEC"/>
    <property type="match status" value="30"/>
</dbReference>
<dbReference type="InterPro" id="IPR041681">
    <property type="entry name" value="PH_9"/>
</dbReference>
<dbReference type="InterPro" id="IPR018159">
    <property type="entry name" value="Spectrin/alpha-actinin"/>
</dbReference>
<feature type="coiled-coil region" evidence="9">
    <location>
        <begin position="2580"/>
        <end position="2642"/>
    </location>
</feature>
<dbReference type="GO" id="GO:0007026">
    <property type="term" value="P:negative regulation of microtubule depolymerization"/>
    <property type="evidence" value="ECO:0007669"/>
    <property type="project" value="UniProtKB-ARBA"/>
</dbReference>
<evidence type="ECO:0000256" key="1">
    <source>
        <dbReference type="ARBA" id="ARBA00004245"/>
    </source>
</evidence>
<feature type="non-terminal residue" evidence="13">
    <location>
        <position position="1"/>
    </location>
</feature>
<dbReference type="FunFam" id="1.10.418.10:FF:000001">
    <property type="entry name" value="Actinin alpha 1"/>
    <property type="match status" value="1"/>
</dbReference>
<feature type="coiled-coil region" evidence="9">
    <location>
        <begin position="1096"/>
        <end position="1123"/>
    </location>
</feature>
<dbReference type="GO" id="GO:0016328">
    <property type="term" value="C:lateral plasma membrane"/>
    <property type="evidence" value="ECO:0007669"/>
    <property type="project" value="UniProtKB-ARBA"/>
</dbReference>
<feature type="compositionally biased region" description="Low complexity" evidence="10">
    <location>
        <begin position="3152"/>
        <end position="3167"/>
    </location>
</feature>
<dbReference type="GO" id="GO:0042062">
    <property type="term" value="P:long-term strengthening of neuromuscular junction"/>
    <property type="evidence" value="ECO:0007669"/>
    <property type="project" value="UniProtKB-ARBA"/>
</dbReference>
<dbReference type="InterPro" id="IPR002017">
    <property type="entry name" value="Spectrin_repeat"/>
</dbReference>
<dbReference type="OrthoDB" id="5865767at2759"/>
<dbReference type="InterPro" id="IPR001605">
    <property type="entry name" value="PH_dom-spectrin-type"/>
</dbReference>
<dbReference type="SMART" id="SM00233">
    <property type="entry name" value="PH"/>
    <property type="match status" value="1"/>
</dbReference>
<sequence length="4089" mass="473036">LLCQVTNQCVEWSGYSLLICFFICSIDHSCDKDERMFFKIEDTNIRHLGVVHCINFYLGKMNEEYISNENFDDLMDSKEAAQFFERGRIKQLQDERVSIQKKTFTNWCNKYLDSIPKEYDEETMSFRSPLHVNDIFVDLCDGIVLMKLVEIICGENLGRPNRGRMRVHKIENLNRVLGFLKRKRIPFENIGAEDILDGNPRLILGLIWTMILRFQLDDIVIEVEGPESGEKKFAKDALLLWCQRKTAGYRGVKIENFSTSWRNGLGFNALIHAHRPDLINYDTLSSRDHLANLKNAFDVAERSLGISKLLDPEDMDVARPDDKSVMTYLISYYNYFAKQKKELTGAKRVAKVIGQLMSCEQREKEYEAIFSRLLEWIERKIAELGSRRFPNSLVGIQEEMFKFKQYRTQEKPLKYIEKGELEALIFQIRTEQKGFGTKQYTPPNGYLLKDIETAWNMLEKAEHARQIALQEELIRQKRLEQLARKFECKALLRETWLREMMVVLGEFNYGKTVSEVEASIKKHEAILADVLPRENRFQSLKAMATELVSENYHGKTAICQREQSVWGKWMNLLHELESHRITLQSLNKVMTILRDVDALAQEFSEIEAVLRMRDTGKHLIGVEDLQQKHNLVEAQLLTCGDRLKTIVADTQRYSRCKEVEFEVLQTKVAELQHYYDNLLQWAQMRKSALEKANELFRFLEDVEEEDKWLSEKNRFCVTLVKNCDLSFSSQLNRMLKCLETEMQAHWVRTKKVMTVGEQLLLNTFADAKEDVQNGLKNLQIRWDELRQLIAVLGRYVHEARQISQYFQEANEAESWIRERMPLVSSEDAGKDESSAQALLLRHSRLEEEIKAYSGDIHRLDEMAQELSSSEMLLNFGKGDKNDLQSTTTAGRNLLEKDESDEARRVSKVSCRDDDALVKTTSLRKKSLGQNEVNVINDRQQQINYAYGRLIALSRDRRAFLEEVIQLHRFYRQCYEFQLWAKQMGKALNEPISSEHIKASRRKYDKLASDMNTNGGIRLNEINKMAEEFAASGHGHIDRIRAGQLEVNNTWESLLKLKAAKADALNAAERVAEFNEVCKETRSWILEKTVVLEEQTEANDMKSLQALQRKHQNLERELRPVEGKMQTLQSLAENVMKAYPSEAGSVRSELKALQNMWIELNDKAARRRVALEDSRGWQMFQNAVEDLTTWINKTKLTLSQMETAVGVSEASALCLQREEIWRDIINHNDELNYVNDLGKRICAKGHMKSEVEEELEKVNANYRELTDYCAKKGEQLDDMLQYWIFVREADVIDSATKGLEALLKLPDVGNSVDATDDLLKQSKELDAKLQAQNHRLEEFLSNSALYLKKHPLNEKLIRERVSEVVSYRDKIKQLAAHRHAQLEQSLVFHLFRREVEELMQWIGEKMRIVSSDSYHSGLNFQRRIKKHEAFEAELHANQDRLIRINKKGMQLVERTINGCEVNELLENLNEEWENLLALTAERGQKLKQASEQRVVNRMLDDLTFKLAGIQQKLESEDVGSDLRSIKQLIQNHTILEQDVSSYAAQVDDIVSHAEQFVSNGHDGAERILSNVLDLKEKYRLLEAPLKHRRDVLECSLLMHQFNFDVECEQQWIREKQPAASQKDVGRSLTAALNLVKKHEQLESEVSGHEPIIDRVLEFGQNLIQMMHFAADEIKQRCDLLSEEWQSLTKNISERREKLELAVYVHECYESMSDFENWMNEKRRFLNSDDIGTDENSAGVLLMRSKAVKDDLKLYRSVFANWKTQCERLKDKGHTDIRGEQERMEDQYRQLEELAERRIVVLTDAISMYQYLRDSEELEHWINEQMTIATSEEVGKDHEHLVDVLSKFDDFRQRVKHASERFLMCDNAARSILERQPPFAGTIITRQDRLRAVWSSLLDSVELREKKLEAAAEIHRFNRDVAEALSRIFEKLESIPTDLGKDVGTVQSLMRKHDAFENELIALESQIQVVLDDSGRIQSDCSPSQAEHVISQQKLLVKNWNRLQQLSDCRRDNLAASYDFQNFAAMARDFIQWTQQMITQMHSDRSVRDLQSAELLLAEHKQLHLEIETRDDDFNRLEIVAKKMLSAKHYASKEIAEKRSQVQQARGNARNEWALKQQWINQLIQLHTFLREAKQVMTLLGSYEVSLNSEIPATVEGVTALTRKHDTFEKKLNALEDRVINLKTEVAQLVEQKHVEAQNIQCTYSAMEKRWRHLLQMSDQRRAALKDAMMFANFKSDIAEVESWINDRLQTLNANESSVKNVSLQEKVKLLQKHQTVEAELAAHQPRIEQIYHTANVLLKQGHANRDEVISCRESIQRKWGALESACQEQSLALEEARDILNFEQLIDNVTAWIRATELMVQAQDMGNDYEHCESLLKKMVDAESEANVDEDTLQRIKSIGEKLVVLGRSDAEEVRNKVENLQLMWTSVQQSLASYRKQLEAAKVVHAFNRDVDDTVQRISEKYATVTAEEHMRDLLAVEVMLRNQHALERSSGALCEKIQCHRTVAQSLLPKDPPLKDTIEESCKKLETSWTRLEQASKARRFRLEQCQDLFKFFDRQREIEQWSATMGSKLVLHQVPHSVSEAQQLLENYKEKRAEIVARREHIEQLKDHGVQLCQKQQDHASEVSEAMENLEKIYSTLLEQWENENVRLWRWYDFQNFSEHANMVDDWLSSKEVFLKRNNFGDSLDEASELLKELDSFETTLRAQSEKIDKLVKNAEENSAKDAEHAQVIQSRSASAVQRYNSILEQCSKRREALKDYRRFKLFVKDSHEVMFWLNAKLQIAYDETYVDSTHLQSKIRKHDAFEAEMKANESRVVAIVSEAEALLAGDPYSRETILLQKDEILNGWKELNEISKRKSERLRDALQSYEFSRLLADLDKWIDGIETQLSSDDHGSDLNSVENLLKHHEQLEKDIKARAGDFEAVKIRAGQLVENDHCNFEDLLSKSRAVVDRYAGLSEPCEIRKENLQDSHALYQWMHDVDEQSDWIREHRPVVFSEYTGESLQAAQSLLKKHQQVEQKFNAVVVSQESLLVIGRMLIQRRHYASEKIVAKVDSVEKELQQFSEQLVVRRQKLNHAIQVQQYYCDAFEVEQWMAEKQALLAGDDQQCQDEEAVLAALKKLDLYEQDVQNFHTELCSLREFLQRILNGGDQQQQQQQQQQQSQQQQQQHDQSTTLSAKQAQLEREYDTLISLCQERRRRLNDSGRFYQFIRQVDTLVPLLRQKEAVALSEDYGRDLDECKALIGQFDQFLRELLSVGERVAAAQRAQDDLLRTNHPFSASVRAAGADLQKLWHDVNEAATERHQALLGAKQVHEFDQEADETLNWLHEKEAQLVSESTHDFGQLDMKTIKAQLQRNEFFLRELSAVQRKVESLCKEAERLVSNYPDTAEHLDVRKQEMMDVFNELNQEGKNQRTKLEHAEQLQAYFEQFHDLTNWINGMQTMITSDSLAKDVPGAEALLLRHKERFAEIEARAPAVVEFIQLGREMMRSRHVLSLEICDKVDQLNTAFNNLRLIFEERRSLYAMNLDVQIWKSDASSLEAWLNDRQLYLKEDWDGIKSAREVEESIRQYDDFLTMLSAQEEKFNALKKLTLLEQAFESQPVCEAQLQRQVELSRERQRKQKVKTLEKHKILQERRQERERRRTQEISFTKSSLPSETASILRRSSISIVPSTLVYDSGNLEQTASSLGTLSSSAQAFSSATGEDTTTRNVITLSKSELSDAASTFKCSSIDDSTDPSKQSVNSESAAVVDSVKKIPSFTTRRGMRRTAPSNDMIEKKGFLERKQDLQSGGKKATIRSWKNYYTILCGQLMCFFKDQQGFCCGAAASAPINILHAVCQPASEYQKRKNTFKLRTVDGAEFLFSASSFAEMQDWIAKISFHASLPPSMQLKSFHEHFHQLSSQSVSKSSDSSATDVYFTCLTHPSTMASTATALPTTTPKDDSGYLSTWQMTDDSSKYFTAPSQPTVLSVDESLNTASLDVIHEEIDESALSFVKTRNTSSSTDQATVEPSENGYSLQTALQYTENSSEFDRFDSTESYTQPEDVAQQQQSCQDTASSTVTVDSEEKRRKLLPRISSLFKSKKRDTTKDMQF</sequence>
<evidence type="ECO:0000256" key="3">
    <source>
        <dbReference type="ARBA" id="ARBA00022467"/>
    </source>
</evidence>
<keyword evidence="3" id="KW-0117">Actin capping</keyword>
<evidence type="ECO:0000256" key="2">
    <source>
        <dbReference type="ARBA" id="ARBA00006826"/>
    </source>
</evidence>
<dbReference type="GO" id="GO:0005543">
    <property type="term" value="F:phospholipid binding"/>
    <property type="evidence" value="ECO:0007669"/>
    <property type="project" value="InterPro"/>
</dbReference>
<dbReference type="PROSITE" id="PS00019">
    <property type="entry name" value="ACTININ_1"/>
    <property type="match status" value="1"/>
</dbReference>
<comment type="subcellular location">
    <subcellularLocation>
        <location evidence="1">Cytoplasm</location>
        <location evidence="1">Cytoskeleton</location>
    </subcellularLocation>
</comment>
<organism evidence="13 14">
    <name type="scientific">Trichinella pseudospiralis</name>
    <name type="common">Parasitic roundworm</name>
    <dbReference type="NCBI Taxonomy" id="6337"/>
    <lineage>
        <taxon>Eukaryota</taxon>
        <taxon>Metazoa</taxon>
        <taxon>Ecdysozoa</taxon>
        <taxon>Nematoda</taxon>
        <taxon>Enoplea</taxon>
        <taxon>Dorylaimia</taxon>
        <taxon>Trichinellida</taxon>
        <taxon>Trichinellidae</taxon>
        <taxon>Trichinella</taxon>
    </lineage>
</organism>
<dbReference type="Pfam" id="PF00435">
    <property type="entry name" value="Spectrin"/>
    <property type="match status" value="27"/>
</dbReference>
<dbReference type="EMBL" id="JYDT01000114">
    <property type="protein sequence ID" value="KRY84426.1"/>
    <property type="molecule type" value="Genomic_DNA"/>
</dbReference>
<evidence type="ECO:0000256" key="8">
    <source>
        <dbReference type="ARBA" id="ARBA00023212"/>
    </source>
</evidence>
<accession>A0A0V1FEH0</accession>
<feature type="coiled-coil region" evidence="9">
    <location>
        <begin position="2689"/>
        <end position="2716"/>
    </location>
</feature>
<evidence type="ECO:0000313" key="13">
    <source>
        <dbReference type="EMBL" id="KRY84426.1"/>
    </source>
</evidence>
<reference evidence="13 14" key="1">
    <citation type="submission" date="2015-01" db="EMBL/GenBank/DDBJ databases">
        <title>Evolution of Trichinella species and genotypes.</title>
        <authorList>
            <person name="Korhonen P.K."/>
            <person name="Edoardo P."/>
            <person name="Giuseppe L.R."/>
            <person name="Gasser R.B."/>
        </authorList>
    </citation>
    <scope>NUCLEOTIDE SEQUENCE [LARGE SCALE GENOMIC DNA]</scope>
    <source>
        <strain evidence="13">ISS470</strain>
    </source>
</reference>
<proteinExistence type="inferred from homology"/>
<keyword evidence="6" id="KW-0677">Repeat</keyword>
<dbReference type="Pfam" id="PF15410">
    <property type="entry name" value="PH_9"/>
    <property type="match status" value="1"/>
</dbReference>
<dbReference type="InterPro" id="IPR001849">
    <property type="entry name" value="PH_domain"/>
</dbReference>
<keyword evidence="14" id="KW-1185">Reference proteome</keyword>
<comment type="caution">
    <text evidence="13">The sequence shown here is derived from an EMBL/GenBank/DDBJ whole genome shotgun (WGS) entry which is preliminary data.</text>
</comment>
<dbReference type="FunFam" id="1.20.58.60:FF:000020">
    <property type="entry name" value="Spectrin alpha chain, non-erythrocytic 1"/>
    <property type="match status" value="1"/>
</dbReference>
<comment type="similarity">
    <text evidence="2">Belongs to the spectrin family.</text>
</comment>
<dbReference type="Proteomes" id="UP000054995">
    <property type="component" value="Unassembled WGS sequence"/>
</dbReference>
<feature type="domain" description="PH" evidence="11">
    <location>
        <begin position="3772"/>
        <end position="3880"/>
    </location>
</feature>
<dbReference type="CDD" id="cd00176">
    <property type="entry name" value="SPEC"/>
    <property type="match status" value="18"/>
</dbReference>
<feature type="coiled-coil region" evidence="9">
    <location>
        <begin position="835"/>
        <end position="862"/>
    </location>
</feature>
<evidence type="ECO:0000256" key="5">
    <source>
        <dbReference type="ARBA" id="ARBA00022553"/>
    </source>
</evidence>
<dbReference type="CDD" id="cd10571">
    <property type="entry name" value="PH_beta_spectrin"/>
    <property type="match status" value="1"/>
</dbReference>
<dbReference type="InterPro" id="IPR001715">
    <property type="entry name" value="CH_dom"/>
</dbReference>
<feature type="region of interest" description="Disordered" evidence="10">
    <location>
        <begin position="3152"/>
        <end position="3176"/>
    </location>
</feature>
<dbReference type="GO" id="GO:0003779">
    <property type="term" value="F:actin binding"/>
    <property type="evidence" value="ECO:0007669"/>
    <property type="project" value="UniProtKB-KW"/>
</dbReference>
<evidence type="ECO:0000256" key="6">
    <source>
        <dbReference type="ARBA" id="ARBA00022737"/>
    </source>
</evidence>
<feature type="coiled-coil region" evidence="9">
    <location>
        <begin position="2156"/>
        <end position="2190"/>
    </location>
</feature>
<dbReference type="GO" id="GO:0005856">
    <property type="term" value="C:cytoskeleton"/>
    <property type="evidence" value="ECO:0007669"/>
    <property type="project" value="UniProtKB-SubCell"/>
</dbReference>
<keyword evidence="5" id="KW-0597">Phosphoprotein</keyword>
<keyword evidence="9" id="KW-0175">Coiled coil</keyword>
<dbReference type="Gene3D" id="2.30.29.30">
    <property type="entry name" value="Pleckstrin-homology domain (PH domain)/Phosphotyrosine-binding domain (PTB)"/>
    <property type="match status" value="1"/>
</dbReference>
<feature type="domain" description="Calponin-homology (CH)" evidence="12">
    <location>
        <begin position="232"/>
        <end position="337"/>
    </location>
</feature>
<dbReference type="Gene3D" id="1.10.418.10">
    <property type="entry name" value="Calponin-like domain"/>
    <property type="match status" value="2"/>
</dbReference>
<dbReference type="GO" id="GO:0008017">
    <property type="term" value="F:microtubule binding"/>
    <property type="evidence" value="ECO:0007669"/>
    <property type="project" value="UniProtKB-ARBA"/>
</dbReference>
<dbReference type="GO" id="GO:0045169">
    <property type="term" value="C:fusome"/>
    <property type="evidence" value="ECO:0007669"/>
    <property type="project" value="UniProtKB-ARBA"/>
</dbReference>
<dbReference type="GO" id="GO:0051693">
    <property type="term" value="P:actin filament capping"/>
    <property type="evidence" value="ECO:0007669"/>
    <property type="project" value="UniProtKB-KW"/>
</dbReference>
<evidence type="ECO:0000256" key="4">
    <source>
        <dbReference type="ARBA" id="ARBA00022490"/>
    </source>
</evidence>
<dbReference type="Pfam" id="PF00307">
    <property type="entry name" value="CH"/>
    <property type="match status" value="2"/>
</dbReference>
<dbReference type="InterPro" id="IPR001589">
    <property type="entry name" value="Actinin_actin-bd_CS"/>
</dbReference>
<protein>
    <submittedName>
        <fullName evidence="13">Spectrin beta chain, non-erythrocytic 5</fullName>
    </submittedName>
</protein>
<feature type="compositionally biased region" description="Polar residues" evidence="10">
    <location>
        <begin position="4033"/>
        <end position="4059"/>
    </location>
</feature>
<dbReference type="PRINTS" id="PR00683">
    <property type="entry name" value="SPECTRINPH"/>
</dbReference>
<keyword evidence="4" id="KW-0963">Cytoplasm</keyword>
<gene>
    <name evidence="13" type="primary">SPTBN5</name>
    <name evidence="13" type="ORF">T4D_651</name>
</gene>